<dbReference type="RefSeq" id="WP_129517732.1">
    <property type="nucleotide sequence ID" value="NZ_QWEX01000003.1"/>
</dbReference>
<sequence length="122" mass="13726">MDLQMERKLEQFLRLLELPCSRIDSRLEFAQPPLRVFIEAVGARLVLSISRPVDAARRVDTLRRLVARCDPARHGGLIVRACALRRDLMLSCTLGATQGVNAWLDAHRTLCRLLDAHAGDAR</sequence>
<evidence type="ECO:0000313" key="1">
    <source>
        <dbReference type="EMBL" id="RXV65286.1"/>
    </source>
</evidence>
<name>A0A4Q2A7A1_9BURK</name>
<dbReference type="Gene3D" id="3.30.1460.10">
    <property type="match status" value="1"/>
</dbReference>
<comment type="caution">
    <text evidence="1">The sequence shown here is derived from an EMBL/GenBank/DDBJ whole genome shotgun (WGS) entry which is preliminary data.</text>
</comment>
<evidence type="ECO:0000313" key="2">
    <source>
        <dbReference type="Proteomes" id="UP000289650"/>
    </source>
</evidence>
<dbReference type="OrthoDB" id="7067308at2"/>
<accession>A0A4Q2A7A1</accession>
<gene>
    <name evidence="1" type="ORF">D1006_34785</name>
</gene>
<dbReference type="EMBL" id="QWEX01000003">
    <property type="protein sequence ID" value="RXV65286.1"/>
    <property type="molecule type" value="Genomic_DNA"/>
</dbReference>
<dbReference type="AlphaFoldDB" id="A0A4Q2A7A1"/>
<protein>
    <submittedName>
        <fullName evidence="1">Secretion protein</fullName>
    </submittedName>
</protein>
<proteinExistence type="predicted"/>
<dbReference type="Proteomes" id="UP000289650">
    <property type="component" value="Unassembled WGS sequence"/>
</dbReference>
<reference evidence="1 2" key="1">
    <citation type="submission" date="2018-08" db="EMBL/GenBank/DDBJ databases">
        <title>Mountain-cultivated ginseng endophyte, Burkholderia stabilis and its activity against ginseng root rot disease.</title>
        <authorList>
            <person name="Tapan Kumar M."/>
            <person name="Bae H."/>
            <person name="Shanmugam G."/>
            <person name="Jeon J."/>
        </authorList>
    </citation>
    <scope>NUCLEOTIDE SEQUENCE [LARGE SCALE GENOMIC DNA]</scope>
    <source>
        <strain evidence="1 2">EB159</strain>
    </source>
</reference>
<organism evidence="1 2">
    <name type="scientific">Burkholderia stabilis</name>
    <dbReference type="NCBI Taxonomy" id="95485"/>
    <lineage>
        <taxon>Bacteria</taxon>
        <taxon>Pseudomonadati</taxon>
        <taxon>Pseudomonadota</taxon>
        <taxon>Betaproteobacteria</taxon>
        <taxon>Burkholderiales</taxon>
        <taxon>Burkholderiaceae</taxon>
        <taxon>Burkholderia</taxon>
        <taxon>Burkholderia cepacia complex</taxon>
    </lineage>
</organism>